<evidence type="ECO:0000256" key="9">
    <source>
        <dbReference type="ARBA" id="ARBA00039895"/>
    </source>
</evidence>
<proteinExistence type="predicted"/>
<evidence type="ECO:0000256" key="2">
    <source>
        <dbReference type="ARBA" id="ARBA00001913"/>
    </source>
</evidence>
<keyword evidence="7" id="KW-0106">Calcium</keyword>
<comment type="catalytic activity">
    <reaction evidence="1">
        <text>Eliminative cleavage of (1-&gt;4)-alpha-D-galacturonan to give oligosaccharides with 4-deoxy-alpha-D-galact-4-enuronosyl groups at their non-reducing ends.</text>
        <dbReference type="EC" id="4.2.2.2"/>
    </reaction>
</comment>
<gene>
    <name evidence="10" type="ORF">JG688_00018574</name>
</gene>
<evidence type="ECO:0000313" key="10">
    <source>
        <dbReference type="EMBL" id="KAG6941615.1"/>
    </source>
</evidence>
<evidence type="ECO:0000256" key="4">
    <source>
        <dbReference type="ARBA" id="ARBA00012272"/>
    </source>
</evidence>
<evidence type="ECO:0000256" key="6">
    <source>
        <dbReference type="ARBA" id="ARBA00022729"/>
    </source>
</evidence>
<reference evidence="10" key="1">
    <citation type="submission" date="2021-01" db="EMBL/GenBank/DDBJ databases">
        <title>Phytophthora aleatoria, a newly-described species from Pinus radiata is distinct from Phytophthora cactorum isolates based on comparative genomics.</title>
        <authorList>
            <person name="Mcdougal R."/>
            <person name="Panda P."/>
            <person name="Williams N."/>
            <person name="Studholme D.J."/>
        </authorList>
    </citation>
    <scope>NUCLEOTIDE SEQUENCE</scope>
    <source>
        <strain evidence="10">NZFS 4037</strain>
    </source>
</reference>
<feature type="non-terminal residue" evidence="10">
    <location>
        <position position="1"/>
    </location>
</feature>
<dbReference type="PANTHER" id="PTHR33407:SF9">
    <property type="entry name" value="PECTATE LYASE F-RELATED"/>
    <property type="match status" value="1"/>
</dbReference>
<dbReference type="GO" id="GO:0005576">
    <property type="term" value="C:extracellular region"/>
    <property type="evidence" value="ECO:0007669"/>
    <property type="project" value="UniProtKB-SubCell"/>
</dbReference>
<dbReference type="EC" id="4.2.2.2" evidence="4"/>
<dbReference type="EMBL" id="JAENGY010003547">
    <property type="protein sequence ID" value="KAG6941615.1"/>
    <property type="molecule type" value="Genomic_DNA"/>
</dbReference>
<dbReference type="Pfam" id="PF03211">
    <property type="entry name" value="Pectate_lyase"/>
    <property type="match status" value="1"/>
</dbReference>
<accession>A0A8J5MB04</accession>
<dbReference type="PANTHER" id="PTHR33407">
    <property type="entry name" value="PECTATE LYASE F-RELATED"/>
    <property type="match status" value="1"/>
</dbReference>
<comment type="cofactor">
    <cofactor evidence="2">
        <name>Ca(2+)</name>
        <dbReference type="ChEBI" id="CHEBI:29108"/>
    </cofactor>
</comment>
<evidence type="ECO:0000256" key="5">
    <source>
        <dbReference type="ARBA" id="ARBA00022525"/>
    </source>
</evidence>
<comment type="caution">
    <text evidence="10">The sequence shown here is derived from an EMBL/GenBank/DDBJ whole genome shotgun (WGS) entry which is preliminary data.</text>
</comment>
<comment type="subcellular location">
    <subcellularLocation>
        <location evidence="3">Secreted</location>
    </subcellularLocation>
</comment>
<keyword evidence="8" id="KW-0456">Lyase</keyword>
<name>A0A8J5MB04_9STRA</name>
<dbReference type="GO" id="GO:0030570">
    <property type="term" value="F:pectate lyase activity"/>
    <property type="evidence" value="ECO:0007669"/>
    <property type="project" value="UniProtKB-EC"/>
</dbReference>
<protein>
    <recommendedName>
        <fullName evidence="9">Probable pectate lyase F</fullName>
        <ecNumber evidence="4">4.2.2.2</ecNumber>
    </recommendedName>
</protein>
<dbReference type="Proteomes" id="UP000709295">
    <property type="component" value="Unassembled WGS sequence"/>
</dbReference>
<sequence>MASNVKNIIIDKDHMEGVHCKQSSCTIQNVCWEDLCEDALSIKGDTASSVIQHNGQGSASIEGFYAQDVVKLYRSCNICGGKSHK</sequence>
<evidence type="ECO:0000256" key="1">
    <source>
        <dbReference type="ARBA" id="ARBA00000695"/>
    </source>
</evidence>
<dbReference type="GO" id="GO:0045490">
    <property type="term" value="P:pectin catabolic process"/>
    <property type="evidence" value="ECO:0007669"/>
    <property type="project" value="TreeGrafter"/>
</dbReference>
<evidence type="ECO:0000313" key="11">
    <source>
        <dbReference type="Proteomes" id="UP000709295"/>
    </source>
</evidence>
<evidence type="ECO:0000256" key="7">
    <source>
        <dbReference type="ARBA" id="ARBA00022837"/>
    </source>
</evidence>
<dbReference type="InterPro" id="IPR004898">
    <property type="entry name" value="Pectate_lyase_PlyH/PlyE-like"/>
</dbReference>
<dbReference type="AlphaFoldDB" id="A0A8J5MB04"/>
<evidence type="ECO:0000256" key="8">
    <source>
        <dbReference type="ARBA" id="ARBA00023239"/>
    </source>
</evidence>
<evidence type="ECO:0000256" key="3">
    <source>
        <dbReference type="ARBA" id="ARBA00004613"/>
    </source>
</evidence>
<keyword evidence="11" id="KW-1185">Reference proteome</keyword>
<organism evidence="10 11">
    <name type="scientific">Phytophthora aleatoria</name>
    <dbReference type="NCBI Taxonomy" id="2496075"/>
    <lineage>
        <taxon>Eukaryota</taxon>
        <taxon>Sar</taxon>
        <taxon>Stramenopiles</taxon>
        <taxon>Oomycota</taxon>
        <taxon>Peronosporomycetes</taxon>
        <taxon>Peronosporales</taxon>
        <taxon>Peronosporaceae</taxon>
        <taxon>Phytophthora</taxon>
    </lineage>
</organism>
<keyword evidence="6" id="KW-0732">Signal</keyword>
<keyword evidence="5" id="KW-0964">Secreted</keyword>